<dbReference type="EMBL" id="JAMQOT010000004">
    <property type="protein sequence ID" value="MDF9746411.1"/>
    <property type="molecule type" value="Genomic_DNA"/>
</dbReference>
<evidence type="ECO:0000313" key="3">
    <source>
        <dbReference type="EMBL" id="MDF9746411.1"/>
    </source>
</evidence>
<dbReference type="Gene3D" id="1.10.287.1260">
    <property type="match status" value="2"/>
</dbReference>
<evidence type="ECO:0000313" key="4">
    <source>
        <dbReference type="Proteomes" id="UP001154061"/>
    </source>
</evidence>
<name>A0A9Q4L6Z2_9EURY</name>
<dbReference type="RefSeq" id="WP_277521959.1">
    <property type="nucleotide sequence ID" value="NZ_JAMQOT010000004.1"/>
</dbReference>
<feature type="transmembrane region" description="Helical" evidence="2">
    <location>
        <begin position="193"/>
        <end position="211"/>
    </location>
</feature>
<dbReference type="InterPro" id="IPR008910">
    <property type="entry name" value="MSC_TM_helix"/>
</dbReference>
<keyword evidence="2" id="KW-1133">Transmembrane helix</keyword>
<evidence type="ECO:0000256" key="1">
    <source>
        <dbReference type="SAM" id="MobiDB-lite"/>
    </source>
</evidence>
<feature type="transmembrane region" description="Helical" evidence="2">
    <location>
        <begin position="20"/>
        <end position="43"/>
    </location>
</feature>
<reference evidence="3" key="1">
    <citation type="submission" date="2022-06" db="EMBL/GenBank/DDBJ databases">
        <title>Natrinema sp. a new haloarchaeum isolate from saline soil.</title>
        <authorList>
            <person name="Strakova D."/>
            <person name="Galisteo C."/>
            <person name="Sanchez-Porro C."/>
            <person name="Ventosa A."/>
        </authorList>
    </citation>
    <scope>NUCLEOTIDE SEQUENCE</scope>
    <source>
        <strain evidence="3">S1CR25-10</strain>
    </source>
</reference>
<feature type="transmembrane region" description="Helical" evidence="2">
    <location>
        <begin position="119"/>
        <end position="144"/>
    </location>
</feature>
<keyword evidence="2" id="KW-0812">Transmembrane</keyword>
<evidence type="ECO:0000256" key="2">
    <source>
        <dbReference type="SAM" id="Phobius"/>
    </source>
</evidence>
<gene>
    <name evidence="3" type="ORF">NDI89_12540</name>
</gene>
<keyword evidence="2" id="KW-0472">Membrane</keyword>
<feature type="transmembrane region" description="Helical" evidence="2">
    <location>
        <begin position="90"/>
        <end position="113"/>
    </location>
</feature>
<feature type="region of interest" description="Disordered" evidence="1">
    <location>
        <begin position="227"/>
        <end position="271"/>
    </location>
</feature>
<dbReference type="Pfam" id="PF05552">
    <property type="entry name" value="MS_channel_1st_1"/>
    <property type="match status" value="1"/>
</dbReference>
<evidence type="ECO:0008006" key="5">
    <source>
        <dbReference type="Google" id="ProtNLM"/>
    </source>
</evidence>
<accession>A0A9Q4L6Z2</accession>
<organism evidence="3 4">
    <name type="scientific">Natrinema salsiterrestre</name>
    <dbReference type="NCBI Taxonomy" id="2950540"/>
    <lineage>
        <taxon>Archaea</taxon>
        <taxon>Methanobacteriati</taxon>
        <taxon>Methanobacteriota</taxon>
        <taxon>Stenosarchaea group</taxon>
        <taxon>Halobacteria</taxon>
        <taxon>Halobacteriales</taxon>
        <taxon>Natrialbaceae</taxon>
        <taxon>Natrinema</taxon>
    </lineage>
</organism>
<protein>
    <recommendedName>
        <fullName evidence="5">TM helix repeat-containing protein</fullName>
    </recommendedName>
</protein>
<proteinExistence type="predicted"/>
<dbReference type="Proteomes" id="UP001154061">
    <property type="component" value="Unassembled WGS sequence"/>
</dbReference>
<feature type="compositionally biased region" description="Basic and acidic residues" evidence="1">
    <location>
        <begin position="245"/>
        <end position="261"/>
    </location>
</feature>
<feature type="compositionally biased region" description="Polar residues" evidence="1">
    <location>
        <begin position="227"/>
        <end position="244"/>
    </location>
</feature>
<keyword evidence="4" id="KW-1185">Reference proteome</keyword>
<comment type="caution">
    <text evidence="3">The sequence shown here is derived from an EMBL/GenBank/DDBJ whole genome shotgun (WGS) entry which is preliminary data.</text>
</comment>
<dbReference type="AlphaFoldDB" id="A0A9Q4L6Z2"/>
<sequence>MFPPYIPAQAQVPDWLQDPIAQLITFLPRIIGALVILFIGWIVGRLAARVVGRIADGVELDRMVLETPLGRILGGTEQSVSSAFGSLAKWFVYGLAILAAANALAIATLSEWISTAVSYLPAFIAGLLVITFGFVIADFIGDAIERTRAATESAYTGLFANGARVFLYFTAIVIGLDTMGIDVGILYVFARALAWGLGAAVAIGAGIAFGWGGKDYVSENIDNWMGRTSNVAPSEGESSGGQSRTGDRTDSGRSADRERGSEPGPGPSEDD</sequence>
<feature type="transmembrane region" description="Helical" evidence="2">
    <location>
        <begin position="165"/>
        <end position="187"/>
    </location>
</feature>